<evidence type="ECO:0000259" key="1">
    <source>
        <dbReference type="Pfam" id="PF00403"/>
    </source>
</evidence>
<dbReference type="InterPro" id="IPR036163">
    <property type="entry name" value="HMA_dom_sf"/>
</dbReference>
<sequence>MKNEQKLRHLKVSGMTCRACEEKIERSLRQIEGIVKVRADRHKTLGTYSWGQGHVVRDRDTWCGTGTSQRFPQKNHRQKF</sequence>
<organism evidence="2 3">
    <name type="scientific">Acidaminobacter hydrogenoformans DSM 2784</name>
    <dbReference type="NCBI Taxonomy" id="1120920"/>
    <lineage>
        <taxon>Bacteria</taxon>
        <taxon>Bacillati</taxon>
        <taxon>Bacillota</taxon>
        <taxon>Clostridia</taxon>
        <taxon>Peptostreptococcales</taxon>
        <taxon>Acidaminobacteraceae</taxon>
        <taxon>Acidaminobacter</taxon>
    </lineage>
</organism>
<accession>A0A1G5S3F0</accession>
<keyword evidence="3" id="KW-1185">Reference proteome</keyword>
<protein>
    <submittedName>
        <fullName evidence="2">Heavy-metal-associated domain-containing protein</fullName>
    </submittedName>
</protein>
<dbReference type="EMBL" id="FMWL01000015">
    <property type="protein sequence ID" value="SCZ80895.1"/>
    <property type="molecule type" value="Genomic_DNA"/>
</dbReference>
<dbReference type="Gene3D" id="3.30.70.100">
    <property type="match status" value="1"/>
</dbReference>
<reference evidence="2 3" key="1">
    <citation type="submission" date="2016-10" db="EMBL/GenBank/DDBJ databases">
        <authorList>
            <person name="de Groot N.N."/>
        </authorList>
    </citation>
    <scope>NUCLEOTIDE SEQUENCE [LARGE SCALE GENOMIC DNA]</scope>
    <source>
        <strain evidence="2 3">DSM 2784</strain>
    </source>
</reference>
<dbReference type="GO" id="GO:0046872">
    <property type="term" value="F:metal ion binding"/>
    <property type="evidence" value="ECO:0007669"/>
    <property type="project" value="InterPro"/>
</dbReference>
<dbReference type="Pfam" id="PF00403">
    <property type="entry name" value="HMA"/>
    <property type="match status" value="1"/>
</dbReference>
<dbReference type="AlphaFoldDB" id="A0A1G5S3F0"/>
<dbReference type="Proteomes" id="UP000199208">
    <property type="component" value="Unassembled WGS sequence"/>
</dbReference>
<dbReference type="SUPFAM" id="SSF55008">
    <property type="entry name" value="HMA, heavy metal-associated domain"/>
    <property type="match status" value="1"/>
</dbReference>
<evidence type="ECO:0000313" key="2">
    <source>
        <dbReference type="EMBL" id="SCZ80895.1"/>
    </source>
</evidence>
<proteinExistence type="predicted"/>
<dbReference type="InterPro" id="IPR006121">
    <property type="entry name" value="HMA_dom"/>
</dbReference>
<dbReference type="RefSeq" id="WP_170829441.1">
    <property type="nucleotide sequence ID" value="NZ_FMWL01000015.1"/>
</dbReference>
<feature type="domain" description="HMA" evidence="1">
    <location>
        <begin position="10"/>
        <end position="42"/>
    </location>
</feature>
<evidence type="ECO:0000313" key="3">
    <source>
        <dbReference type="Proteomes" id="UP000199208"/>
    </source>
</evidence>
<gene>
    <name evidence="2" type="ORF">SAMN03080599_02505</name>
</gene>
<name>A0A1G5S3F0_9FIRM</name>
<dbReference type="CDD" id="cd00371">
    <property type="entry name" value="HMA"/>
    <property type="match status" value="1"/>
</dbReference>